<accession>A0ABQ2FCG1</accession>
<proteinExistence type="predicted"/>
<sequence>MQAWLAALDVNFTLVAPNKIKQEWSPRREFENEYGLRGESAAQAETLAFEYSRAAEREYVYALERNRARYRQRDAYAALRHRRPDLMAPPDWLSNYCEGVASHMIETQRLVVGTETEEPGGKRRNRPAVQEYREDLAKNIKDTLAENSKTAARLDRTFPRRIMVDTPLDDSVTDAEIRSAFETQRKKRAALSRVGLADNAEELPLPDRVLEPLERKVLWTYLADMDKKLRTFDALLARLERFVDIVNSKFLYKGMQIDPDLGFTIKTASGRAVPPDGLSSGEQHELVLAYNLLFKTVPGSLVLIDEPEISLHVVWQQQFIADLETIAEVVPMQFIIATHSPQVINKWWDRAIALEPDPSLFA</sequence>
<name>A0ABQ2FCG1_9MICO</name>
<evidence type="ECO:0000313" key="3">
    <source>
        <dbReference type="Proteomes" id="UP000662111"/>
    </source>
</evidence>
<dbReference type="Proteomes" id="UP000662111">
    <property type="component" value="Unassembled WGS sequence"/>
</dbReference>
<dbReference type="EMBL" id="BMLB01000008">
    <property type="protein sequence ID" value="GGK83491.1"/>
    <property type="molecule type" value="Genomic_DNA"/>
</dbReference>
<keyword evidence="3" id="KW-1185">Reference proteome</keyword>
<reference evidence="3" key="1">
    <citation type="journal article" date="2019" name="Int. J. Syst. Evol. Microbiol.">
        <title>The Global Catalogue of Microorganisms (GCM) 10K type strain sequencing project: providing services to taxonomists for standard genome sequencing and annotation.</title>
        <authorList>
            <consortium name="The Broad Institute Genomics Platform"/>
            <consortium name="The Broad Institute Genome Sequencing Center for Infectious Disease"/>
            <person name="Wu L."/>
            <person name="Ma J."/>
        </authorList>
    </citation>
    <scope>NUCLEOTIDE SEQUENCE [LARGE SCALE GENOMIC DNA]</scope>
    <source>
        <strain evidence="3">CGMCC 1.5362</strain>
    </source>
</reference>
<dbReference type="Pfam" id="PF13304">
    <property type="entry name" value="AAA_21"/>
    <property type="match status" value="1"/>
</dbReference>
<evidence type="ECO:0000259" key="1">
    <source>
        <dbReference type="Pfam" id="PF13304"/>
    </source>
</evidence>
<feature type="domain" description="ATPase AAA-type core" evidence="1">
    <location>
        <begin position="212"/>
        <end position="345"/>
    </location>
</feature>
<organism evidence="2 3">
    <name type="scientific">Ornithinimicrobium pekingense</name>
    <dbReference type="NCBI Taxonomy" id="384677"/>
    <lineage>
        <taxon>Bacteria</taxon>
        <taxon>Bacillati</taxon>
        <taxon>Actinomycetota</taxon>
        <taxon>Actinomycetes</taxon>
        <taxon>Micrococcales</taxon>
        <taxon>Ornithinimicrobiaceae</taxon>
        <taxon>Ornithinimicrobium</taxon>
    </lineage>
</organism>
<evidence type="ECO:0000313" key="2">
    <source>
        <dbReference type="EMBL" id="GGK83491.1"/>
    </source>
</evidence>
<gene>
    <name evidence="2" type="ORF">GCM10011509_34910</name>
</gene>
<dbReference type="PANTHER" id="PTHR43581">
    <property type="entry name" value="ATP/GTP PHOSPHATASE"/>
    <property type="match status" value="1"/>
</dbReference>
<dbReference type="SUPFAM" id="SSF52540">
    <property type="entry name" value="P-loop containing nucleoside triphosphate hydrolases"/>
    <property type="match status" value="1"/>
</dbReference>
<comment type="caution">
    <text evidence="2">The sequence shown here is derived from an EMBL/GenBank/DDBJ whole genome shotgun (WGS) entry which is preliminary data.</text>
</comment>
<dbReference type="InterPro" id="IPR003959">
    <property type="entry name" value="ATPase_AAA_core"/>
</dbReference>
<dbReference type="InterPro" id="IPR051396">
    <property type="entry name" value="Bact_Antivir_Def_Nuclease"/>
</dbReference>
<protein>
    <recommendedName>
        <fullName evidence="1">ATPase AAA-type core domain-containing protein</fullName>
    </recommendedName>
</protein>
<dbReference type="InterPro" id="IPR027417">
    <property type="entry name" value="P-loop_NTPase"/>
</dbReference>
<dbReference type="Gene3D" id="3.40.50.300">
    <property type="entry name" value="P-loop containing nucleotide triphosphate hydrolases"/>
    <property type="match status" value="1"/>
</dbReference>
<dbReference type="PANTHER" id="PTHR43581:SF2">
    <property type="entry name" value="EXCINUCLEASE ATPASE SUBUNIT"/>
    <property type="match status" value="1"/>
</dbReference>